<dbReference type="InterPro" id="IPR001466">
    <property type="entry name" value="Beta-lactam-related"/>
</dbReference>
<dbReference type="Gene3D" id="3.40.710.10">
    <property type="entry name" value="DD-peptidase/beta-lactamase superfamily"/>
    <property type="match status" value="1"/>
</dbReference>
<dbReference type="KEGG" id="vpi:BW732_08825"/>
<reference evidence="2 3" key="1">
    <citation type="journal article" date="2010" name="Int. J. Syst. Evol. Microbiol.">
        <title>Vagococcus penaei sp. nov., isolated from spoilage microbiota of cooked shrimp (Penaeus vannamei).</title>
        <authorList>
            <person name="Jaffres E."/>
            <person name="Prevost H."/>
            <person name="Rossero A."/>
            <person name="Joffraud J.J."/>
            <person name="Dousset X."/>
        </authorList>
    </citation>
    <scope>NUCLEOTIDE SEQUENCE [LARGE SCALE GENOMIC DNA]</scope>
    <source>
        <strain evidence="2 3">CD276</strain>
    </source>
</reference>
<keyword evidence="3" id="KW-1185">Reference proteome</keyword>
<accession>A0A1Q2D7E6</accession>
<dbReference type="PANTHER" id="PTHR46825">
    <property type="entry name" value="D-ALANYL-D-ALANINE-CARBOXYPEPTIDASE/ENDOPEPTIDASE AMPH"/>
    <property type="match status" value="1"/>
</dbReference>
<dbReference type="InterPro" id="IPR050491">
    <property type="entry name" value="AmpC-like"/>
</dbReference>
<dbReference type="Pfam" id="PF00144">
    <property type="entry name" value="Beta-lactamase"/>
    <property type="match status" value="1"/>
</dbReference>
<gene>
    <name evidence="2" type="ORF">BW732_08825</name>
</gene>
<protein>
    <recommendedName>
        <fullName evidence="1">Beta-lactamase-related domain-containing protein</fullName>
    </recommendedName>
</protein>
<dbReference type="SUPFAM" id="SSF56601">
    <property type="entry name" value="beta-lactamase/transpeptidase-like"/>
    <property type="match status" value="1"/>
</dbReference>
<evidence type="ECO:0000313" key="2">
    <source>
        <dbReference type="EMBL" id="AQP54314.1"/>
    </source>
</evidence>
<organism evidence="2 3">
    <name type="scientific">Vagococcus penaei</name>
    <dbReference type="NCBI Taxonomy" id="633807"/>
    <lineage>
        <taxon>Bacteria</taxon>
        <taxon>Bacillati</taxon>
        <taxon>Bacillota</taxon>
        <taxon>Bacilli</taxon>
        <taxon>Lactobacillales</taxon>
        <taxon>Enterococcaceae</taxon>
        <taxon>Vagococcus</taxon>
    </lineage>
</organism>
<dbReference type="STRING" id="633807.BW732_08825"/>
<feature type="domain" description="Beta-lactamase-related" evidence="1">
    <location>
        <begin position="66"/>
        <end position="349"/>
    </location>
</feature>
<dbReference type="EMBL" id="CP019609">
    <property type="protein sequence ID" value="AQP54314.1"/>
    <property type="molecule type" value="Genomic_DNA"/>
</dbReference>
<dbReference type="AlphaFoldDB" id="A0A1Q2D7E6"/>
<dbReference type="RefSeq" id="WP_161485545.1">
    <property type="nucleotide sequence ID" value="NZ_CP019609.1"/>
</dbReference>
<dbReference type="InterPro" id="IPR012338">
    <property type="entry name" value="Beta-lactam/transpept-like"/>
</dbReference>
<evidence type="ECO:0000313" key="3">
    <source>
        <dbReference type="Proteomes" id="UP000188246"/>
    </source>
</evidence>
<name>A0A1Q2D7E6_9ENTE</name>
<dbReference type="Proteomes" id="UP000188246">
    <property type="component" value="Chromosome"/>
</dbReference>
<proteinExistence type="predicted"/>
<evidence type="ECO:0000259" key="1">
    <source>
        <dbReference type="Pfam" id="PF00144"/>
    </source>
</evidence>
<sequence length="364" mass="41153">MKRLIKCSFNQVNLTRKKVVIGLLVLFSVILGSHLITKNQSRVDAVDDGFNSEQINQLIDAAHLKGSLLLIKDKKVIYTNSYGYADEDKKQKNTPDTLYPMASIQKRMTALMIGQLIGEGKLNYDDVLADFYPMIPHADQVTVRELLDHRSGYMMPEVPATEVLMTEEAQLNNVIANTTYSDRHNYAYSNGNYAYLAAIVSKLDNQTYEESLKKRVLEPLKMENTYFWNDLPKNQLVAKEYKYQEADYGTENLVYSKELMSTLLGAGNLYTTVNDLARYELALEEGVILSQKAQDELFQRNGLWASRMKGISGNISSDILGLGGYNSLIYGDEGNEAVIIWLSNQMPMTSRDGLIQDIYGELKK</sequence>
<dbReference type="PANTHER" id="PTHR46825:SF9">
    <property type="entry name" value="BETA-LACTAMASE-RELATED DOMAIN-CONTAINING PROTEIN"/>
    <property type="match status" value="1"/>
</dbReference>